<evidence type="ECO:0000313" key="2">
    <source>
        <dbReference type="Proteomes" id="UP000239494"/>
    </source>
</evidence>
<evidence type="ECO:0000313" key="1">
    <source>
        <dbReference type="EMBL" id="PRY37417.1"/>
    </source>
</evidence>
<organism evidence="1 2">
    <name type="scientific">Umezawaea tangerina</name>
    <dbReference type="NCBI Taxonomy" id="84725"/>
    <lineage>
        <taxon>Bacteria</taxon>
        <taxon>Bacillati</taxon>
        <taxon>Actinomycetota</taxon>
        <taxon>Actinomycetes</taxon>
        <taxon>Pseudonocardiales</taxon>
        <taxon>Pseudonocardiaceae</taxon>
        <taxon>Umezawaea</taxon>
    </lineage>
</organism>
<dbReference type="RefSeq" id="WP_106191755.1">
    <property type="nucleotide sequence ID" value="NZ_PVTF01000010.1"/>
</dbReference>
<name>A0A2T0SVH3_9PSEU</name>
<dbReference type="Proteomes" id="UP000239494">
    <property type="component" value="Unassembled WGS sequence"/>
</dbReference>
<gene>
    <name evidence="1" type="ORF">CLV43_110228</name>
</gene>
<accession>A0A2T0SVH3</accession>
<protein>
    <recommendedName>
        <fullName evidence="3">MOSC domain-containing protein</fullName>
    </recommendedName>
</protein>
<keyword evidence="2" id="KW-1185">Reference proteome</keyword>
<reference evidence="1 2" key="1">
    <citation type="submission" date="2018-03" db="EMBL/GenBank/DDBJ databases">
        <title>Genomic Encyclopedia of Archaeal and Bacterial Type Strains, Phase II (KMG-II): from individual species to whole genera.</title>
        <authorList>
            <person name="Goeker M."/>
        </authorList>
    </citation>
    <scope>NUCLEOTIDE SEQUENCE [LARGE SCALE GENOMIC DNA]</scope>
    <source>
        <strain evidence="1 2">DSM 44720</strain>
    </source>
</reference>
<proteinExistence type="predicted"/>
<dbReference type="OrthoDB" id="9763659at2"/>
<dbReference type="EMBL" id="PVTF01000010">
    <property type="protein sequence ID" value="PRY37417.1"/>
    <property type="molecule type" value="Genomic_DNA"/>
</dbReference>
<sequence length="232" mass="24311">MSTLPPLGHLDLLLVAPSTAEFCTVPVGAAEFDVVANRIEGSVRNTGQVIGADVRSPAYPRYTPVLNRQSVSLISDTDLDHIAGELGLEAEACGKGLQSLAAAYEVAPRDVEGDAAVRLFLAQCLGVNVVVKGFQGAGEIEDFLVLPPGVDFGPYDAEQRKFTGATVMVTRVNTPCAQPAAMIAKYYPEVVEGVAKGFIVAGRGRRGFVGMVVRSGGMVEGDLVGFVPFGGR</sequence>
<dbReference type="AlphaFoldDB" id="A0A2T0SVH3"/>
<comment type="caution">
    <text evidence="1">The sequence shown here is derived from an EMBL/GenBank/DDBJ whole genome shotgun (WGS) entry which is preliminary data.</text>
</comment>
<dbReference type="Gene3D" id="2.40.33.20">
    <property type="entry name" value="PK beta-barrel domain-like"/>
    <property type="match status" value="1"/>
</dbReference>
<evidence type="ECO:0008006" key="3">
    <source>
        <dbReference type="Google" id="ProtNLM"/>
    </source>
</evidence>